<evidence type="ECO:0000313" key="4">
    <source>
        <dbReference type="Proteomes" id="UP000662074"/>
    </source>
</evidence>
<dbReference type="PRINTS" id="PR00081">
    <property type="entry name" value="GDHRDH"/>
</dbReference>
<dbReference type="SUPFAM" id="SSF51735">
    <property type="entry name" value="NAD(P)-binding Rossmann-fold domains"/>
    <property type="match status" value="1"/>
</dbReference>
<accession>A0A917J9F0</accession>
<dbReference type="PANTHER" id="PTHR24320:SF274">
    <property type="entry name" value="CHAIN DEHYDROGENASE, PUTATIVE (AFU_ORTHOLOGUE AFUA_4G00440)-RELATED"/>
    <property type="match status" value="1"/>
</dbReference>
<dbReference type="InterPro" id="IPR002347">
    <property type="entry name" value="SDR_fam"/>
</dbReference>
<gene>
    <name evidence="3" type="ORF">GCM10011425_22810</name>
</gene>
<dbReference type="InterPro" id="IPR036291">
    <property type="entry name" value="NAD(P)-bd_dom_sf"/>
</dbReference>
<sequence>MARIFITGSADGLGQMAAKILVGQGHGVVLHARNEKRGREAMAAVPGAETVLSADLSVIAEMKKLAGDVNALGAFDAVIHNAALGYQEQGRGNTPDGLPSVFAVNSLAPYVLTCLIKQPQRLVYMSSGLHTQGDVSLKDLTWKERRWSGYAAYADSKLHDLILSLAVARHWPDVLSNAVEPGWVATKMGGPNAPDNLQKGAETQSWLAVSEDVATKVSGRYFYHQREKNFLSGASDEGTQERFLKGCEDISGINFAIKSK</sequence>
<dbReference type="PANTHER" id="PTHR24320">
    <property type="entry name" value="RETINOL DEHYDROGENASE"/>
    <property type="match status" value="1"/>
</dbReference>
<dbReference type="Pfam" id="PF13561">
    <property type="entry name" value="adh_short_C2"/>
    <property type="match status" value="1"/>
</dbReference>
<dbReference type="Gene3D" id="3.40.50.720">
    <property type="entry name" value="NAD(P)-binding Rossmann-like Domain"/>
    <property type="match status" value="1"/>
</dbReference>
<organism evidence="3 4">
    <name type="scientific">Mucilaginibacter galii</name>
    <dbReference type="NCBI Taxonomy" id="2005073"/>
    <lineage>
        <taxon>Bacteria</taxon>
        <taxon>Pseudomonadati</taxon>
        <taxon>Bacteroidota</taxon>
        <taxon>Sphingobacteriia</taxon>
        <taxon>Sphingobacteriales</taxon>
        <taxon>Sphingobacteriaceae</taxon>
        <taxon>Mucilaginibacter</taxon>
    </lineage>
</organism>
<reference evidence="3" key="1">
    <citation type="journal article" date="2014" name="Int. J. Syst. Evol. Microbiol.">
        <title>Complete genome sequence of Corynebacterium casei LMG S-19264T (=DSM 44701T), isolated from a smear-ripened cheese.</title>
        <authorList>
            <consortium name="US DOE Joint Genome Institute (JGI-PGF)"/>
            <person name="Walter F."/>
            <person name="Albersmeier A."/>
            <person name="Kalinowski J."/>
            <person name="Ruckert C."/>
        </authorList>
    </citation>
    <scope>NUCLEOTIDE SEQUENCE</scope>
    <source>
        <strain evidence="3">CCM 8711</strain>
    </source>
</reference>
<evidence type="ECO:0000256" key="2">
    <source>
        <dbReference type="ARBA" id="ARBA00023002"/>
    </source>
</evidence>
<dbReference type="GO" id="GO:0016491">
    <property type="term" value="F:oxidoreductase activity"/>
    <property type="evidence" value="ECO:0007669"/>
    <property type="project" value="UniProtKB-KW"/>
</dbReference>
<comment type="similarity">
    <text evidence="1">Belongs to the short-chain dehydrogenases/reductases (SDR) family.</text>
</comment>
<dbReference type="Proteomes" id="UP000662074">
    <property type="component" value="Unassembled WGS sequence"/>
</dbReference>
<name>A0A917J9F0_9SPHI</name>
<dbReference type="RefSeq" id="WP_188416809.1">
    <property type="nucleotide sequence ID" value="NZ_BMDO01000006.1"/>
</dbReference>
<keyword evidence="2" id="KW-0560">Oxidoreductase</keyword>
<dbReference type="AlphaFoldDB" id="A0A917J9F0"/>
<comment type="caution">
    <text evidence="3">The sequence shown here is derived from an EMBL/GenBank/DDBJ whole genome shotgun (WGS) entry which is preliminary data.</text>
</comment>
<reference evidence="3" key="2">
    <citation type="submission" date="2020-09" db="EMBL/GenBank/DDBJ databases">
        <authorList>
            <person name="Sun Q."/>
            <person name="Sedlacek I."/>
        </authorList>
    </citation>
    <scope>NUCLEOTIDE SEQUENCE</scope>
    <source>
        <strain evidence="3">CCM 8711</strain>
    </source>
</reference>
<evidence type="ECO:0000256" key="1">
    <source>
        <dbReference type="ARBA" id="ARBA00006484"/>
    </source>
</evidence>
<keyword evidence="4" id="KW-1185">Reference proteome</keyword>
<protein>
    <submittedName>
        <fullName evidence="3">Short-chain dehydrogenase</fullName>
    </submittedName>
</protein>
<dbReference type="EMBL" id="BMDO01000006">
    <property type="protein sequence ID" value="GGI51069.1"/>
    <property type="molecule type" value="Genomic_DNA"/>
</dbReference>
<evidence type="ECO:0000313" key="3">
    <source>
        <dbReference type="EMBL" id="GGI51069.1"/>
    </source>
</evidence>
<proteinExistence type="inferred from homology"/>